<gene>
    <name evidence="6" type="ORF">MasN3_23570</name>
</gene>
<evidence type="ECO:0000259" key="3">
    <source>
        <dbReference type="Pfam" id="PF01345"/>
    </source>
</evidence>
<dbReference type="Proteomes" id="UP001163336">
    <property type="component" value="Chromosome"/>
</dbReference>
<evidence type="ECO:0008006" key="8">
    <source>
        <dbReference type="Google" id="ProtNLM"/>
    </source>
</evidence>
<evidence type="ECO:0000256" key="2">
    <source>
        <dbReference type="SAM" id="SignalP"/>
    </source>
</evidence>
<feature type="domain" description="DUF3344" evidence="4">
    <location>
        <begin position="30"/>
        <end position="191"/>
    </location>
</feature>
<dbReference type="InterPro" id="IPR021779">
    <property type="entry name" value="DUF3344"/>
</dbReference>
<dbReference type="Pfam" id="PF20419">
    <property type="entry name" value="DUF6701"/>
    <property type="match status" value="1"/>
</dbReference>
<keyword evidence="7" id="KW-1185">Reference proteome</keyword>
<evidence type="ECO:0000313" key="6">
    <source>
        <dbReference type="EMBL" id="BDT58863.1"/>
    </source>
</evidence>
<dbReference type="RefSeq" id="WP_281914307.1">
    <property type="nucleotide sequence ID" value="NZ_AP026966.1"/>
</dbReference>
<evidence type="ECO:0000256" key="1">
    <source>
        <dbReference type="SAM" id="MobiDB-lite"/>
    </source>
</evidence>
<dbReference type="Gene3D" id="2.60.40.10">
    <property type="entry name" value="Immunoglobulins"/>
    <property type="match status" value="1"/>
</dbReference>
<accession>A0ABM8C6L0</accession>
<evidence type="ECO:0000259" key="5">
    <source>
        <dbReference type="Pfam" id="PF20419"/>
    </source>
</evidence>
<dbReference type="InterPro" id="IPR001434">
    <property type="entry name" value="OmcB-like_DUF11"/>
</dbReference>
<dbReference type="InterPro" id="IPR013783">
    <property type="entry name" value="Ig-like_fold"/>
</dbReference>
<dbReference type="PANTHER" id="PTHR34819">
    <property type="entry name" value="LARGE CYSTEINE-RICH PERIPLASMIC PROTEIN OMCB"/>
    <property type="match status" value="1"/>
</dbReference>
<dbReference type="EMBL" id="AP026966">
    <property type="protein sequence ID" value="BDT58863.1"/>
    <property type="molecule type" value="Genomic_DNA"/>
</dbReference>
<reference evidence="6" key="1">
    <citation type="submission" date="2022-11" db="EMBL/GenBank/DDBJ databases">
        <title>Isolation and characterization of PLA-degrading bacterium Massilia sp. from Antarctic soil.</title>
        <authorList>
            <person name="Sato K."/>
            <person name="Gomez-Fuentes C."/>
            <person name="Ahmad S.A."/>
            <person name="Zulkharnain A."/>
        </authorList>
    </citation>
    <scope>NUCLEOTIDE SEQUENCE</scope>
    <source>
        <strain evidence="6">N-3</strain>
    </source>
</reference>
<feature type="domain" description="DUF6701" evidence="5">
    <location>
        <begin position="475"/>
        <end position="997"/>
    </location>
</feature>
<feature type="chain" id="PRO_5046378838" description="DUF11 domain-containing protein" evidence="2">
    <location>
        <begin position="26"/>
        <end position="999"/>
    </location>
</feature>
<feature type="region of interest" description="Disordered" evidence="1">
    <location>
        <begin position="402"/>
        <end position="425"/>
    </location>
</feature>
<dbReference type="NCBIfam" id="TIGR01451">
    <property type="entry name" value="B_ant_repeat"/>
    <property type="match status" value="1"/>
</dbReference>
<name>A0ABM8C6L0_9BURK</name>
<dbReference type="InterPro" id="IPR047589">
    <property type="entry name" value="DUF11_rpt"/>
</dbReference>
<protein>
    <recommendedName>
        <fullName evidence="8">DUF11 domain-containing protein</fullName>
    </recommendedName>
</protein>
<proteinExistence type="predicted"/>
<dbReference type="Pfam" id="PF01345">
    <property type="entry name" value="DUF11"/>
    <property type="match status" value="1"/>
</dbReference>
<keyword evidence="2" id="KW-0732">Signal</keyword>
<sequence>MKTPLTLSCIALCAGLAAWSQPAAATALVLTKTFEGNINFAGTQASLQSKAGGAKACDLTDSAQASISLPSGAEVVSATLYWAGTGAIDGEVSMNGAAVSAPVSRRYASSIDGFTYFSAAAEVTSLVQGKTSFTFGGLTVDTSETYCSKKQKENSMVAGFALVVVYAQKNERYRTVNVYEGLQALKYNSVTVKMPDYTPPADNAGSGRFGYIVWEGDKTGNQKGDEVRFAGALLRAEPFIQKQNAFNSKSGANADENSIGIDFDVVDLPAPPARPLDANAVFTTESDRVLLGTAIVALPSKPADLAIRKTQAGEFKLGNEITYTLTVSNEGARADNKVQVTDTLPAALAYVSAGGLDWTCAVAGQTVTCKYGKALAPGASASLQVKGKITAEGRIVNTAEVSGTADGVPGNNKSTVEGDTGGGEPVNKDPYVFTVGACQPNEKIKASGDGCALFAGPVVAGIKPTIYLTRAENGTAKPFSTTASTVANLYYSLECNNPARTANTAGSYGVALSTCVPHGTPLSAGGAPATPTFAANTASTGAEFHYPDVGLVTLRVRDAAGNTGRVSFASVPERLEATFRRPDGVANPGTAALDQPGFAEAGEPFQVVVSARGYDGVGPLKNFGNESGEFALAERLQVLADGGDLAQKRLVPQNAWEGSAAVQRSFAWNEVGAAMLGVSLDKYLGVKSLSLDPVAVGRFYPQYFKTETEKGFGCLKRMNCPGAAPHLIARAVYSGQPFTVTVTAYGRNGQPLQGFVGPLVPDISLAAVSVPGKDGKPPGSFVNGEGRPATVREDVRFQLEVGYDATKATRGWTPPTAVHLRATASELRKTADGAVPVTISSRREEGIVSLEGGIMVVNGRLMVNNVIGTPLARTPVPLQAQFWSGAAWEHNTGLEQTEALQGKVHFTACRRSLRTDTETGACDPSIKVLGTERAADPFTLPLFKDGKASLVLAPLAADKSGTVDLFIDAADSLPYLPSTIGRISFGQFKSPVIYVREMY</sequence>
<evidence type="ECO:0000259" key="4">
    <source>
        <dbReference type="Pfam" id="PF11824"/>
    </source>
</evidence>
<feature type="signal peptide" evidence="2">
    <location>
        <begin position="1"/>
        <end position="25"/>
    </location>
</feature>
<evidence type="ECO:0000313" key="7">
    <source>
        <dbReference type="Proteomes" id="UP001163336"/>
    </source>
</evidence>
<feature type="domain" description="DUF11" evidence="3">
    <location>
        <begin position="304"/>
        <end position="416"/>
    </location>
</feature>
<dbReference type="Pfam" id="PF11824">
    <property type="entry name" value="DUF3344"/>
    <property type="match status" value="1"/>
</dbReference>
<dbReference type="InterPro" id="IPR046524">
    <property type="entry name" value="DUF6701"/>
</dbReference>
<organism evidence="6 7">
    <name type="scientific">Massilia varians</name>
    <dbReference type="NCBI Taxonomy" id="457921"/>
    <lineage>
        <taxon>Bacteria</taxon>
        <taxon>Pseudomonadati</taxon>
        <taxon>Pseudomonadota</taxon>
        <taxon>Betaproteobacteria</taxon>
        <taxon>Burkholderiales</taxon>
        <taxon>Oxalobacteraceae</taxon>
        <taxon>Telluria group</taxon>
        <taxon>Massilia</taxon>
    </lineage>
</organism>
<dbReference type="InterPro" id="IPR051172">
    <property type="entry name" value="Chlamydia_OmcB"/>
</dbReference>
<dbReference type="PANTHER" id="PTHR34819:SF3">
    <property type="entry name" value="CELL SURFACE PROTEIN"/>
    <property type="match status" value="1"/>
</dbReference>